<comment type="caution">
    <text evidence="2">The sequence shown here is derived from an EMBL/GenBank/DDBJ whole genome shotgun (WGS) entry which is preliminary data.</text>
</comment>
<accession>A0A099LV06</accession>
<protein>
    <recommendedName>
        <fullName evidence="1">Glyoxalase</fullName>
    </recommendedName>
</protein>
<dbReference type="eggNOG" id="COG3155">
    <property type="taxonomic scope" value="Bacteria"/>
</dbReference>
<evidence type="ECO:0000313" key="3">
    <source>
        <dbReference type="Proteomes" id="UP000029994"/>
    </source>
</evidence>
<gene>
    <name evidence="2" type="ORF">EA26_12475</name>
</gene>
<dbReference type="CDD" id="cd03133">
    <property type="entry name" value="GATase1_ES1"/>
    <property type="match status" value="1"/>
</dbReference>
<dbReference type="PIRSF" id="PIRSF006320">
    <property type="entry name" value="Elb2"/>
    <property type="match status" value="1"/>
</dbReference>
<evidence type="ECO:0000313" key="2">
    <source>
        <dbReference type="EMBL" id="KGK12083.1"/>
    </source>
</evidence>
<dbReference type="GeneID" id="43683975"/>
<name>A0A099LV06_9VIBR</name>
<dbReference type="SUPFAM" id="SSF52317">
    <property type="entry name" value="Class I glutamine amidotransferase-like"/>
    <property type="match status" value="1"/>
</dbReference>
<proteinExistence type="inferred from homology"/>
<sequence length="216" mass="22928">MKKVAVILSGAGVFDGSELHEAVLALHAIEKAGASWHCFAPNIEQLHVLNHKTGEEMDETRNVLVEAARIARGQIEDVAKLHVEEFDALLLPGGFGAAKNLTDFAVKGAECSINADVAHACRTFAQLGKPAGYLCIAPVIIPMIYPHGVEGTIGNDEATAAAFNKLGGVHINCTVNQVHFDTKHKVLSTPAYMLANSISEAASGIEKLVEQLVEIA</sequence>
<evidence type="ECO:0000256" key="1">
    <source>
        <dbReference type="PIRNR" id="PIRNR006320"/>
    </source>
</evidence>
<dbReference type="Gene3D" id="3.40.50.880">
    <property type="match status" value="1"/>
</dbReference>
<keyword evidence="3" id="KW-1185">Reference proteome</keyword>
<comment type="function">
    <text evidence="1">Displays glyoxalase activity, catalyzing the conversion of glyoxal to glycolate.</text>
</comment>
<dbReference type="InterPro" id="IPR026041">
    <property type="entry name" value="ElbB"/>
</dbReference>
<dbReference type="AlphaFoldDB" id="A0A099LV06"/>
<dbReference type="RefSeq" id="WP_039427802.1">
    <property type="nucleotide sequence ID" value="NZ_CP061844.1"/>
</dbReference>
<reference evidence="2 3" key="1">
    <citation type="submission" date="2014-04" db="EMBL/GenBank/DDBJ databases">
        <title>Genome sequencing of Vibrio navarrensis strains.</title>
        <authorList>
            <person name="Gladney L.M."/>
            <person name="Katz L.S."/>
            <person name="Marino-Ramirez L."/>
            <person name="Jordan I.K."/>
        </authorList>
    </citation>
    <scope>NUCLEOTIDE SEQUENCE [LARGE SCALE GENOMIC DNA]</scope>
    <source>
        <strain evidence="2 3">ATCC 51183</strain>
    </source>
</reference>
<comment type="similarity">
    <text evidence="1">Belongs to the peptidase C56 family.</text>
</comment>
<dbReference type="InterPro" id="IPR029062">
    <property type="entry name" value="Class_I_gatase-like"/>
</dbReference>
<dbReference type="EMBL" id="JMCG01000001">
    <property type="protein sequence ID" value="KGK12083.1"/>
    <property type="molecule type" value="Genomic_DNA"/>
</dbReference>
<dbReference type="PANTHER" id="PTHR10224">
    <property type="entry name" value="ES1 PROTEIN HOMOLOG, MITOCHONDRIAL"/>
    <property type="match status" value="1"/>
</dbReference>
<dbReference type="Proteomes" id="UP000029994">
    <property type="component" value="Unassembled WGS sequence"/>
</dbReference>
<organism evidence="2 3">
    <name type="scientific">Vibrio navarrensis</name>
    <dbReference type="NCBI Taxonomy" id="29495"/>
    <lineage>
        <taxon>Bacteria</taxon>
        <taxon>Pseudomonadati</taxon>
        <taxon>Pseudomonadota</taxon>
        <taxon>Gammaproteobacteria</taxon>
        <taxon>Vibrionales</taxon>
        <taxon>Vibrionaceae</taxon>
        <taxon>Vibrio</taxon>
    </lineage>
</organism>
<comment type="catalytic activity">
    <reaction evidence="1">
        <text>glyoxal + H2O = glycolate + H(+)</text>
        <dbReference type="Rhea" id="RHEA:51672"/>
        <dbReference type="ChEBI" id="CHEBI:15377"/>
        <dbReference type="ChEBI" id="CHEBI:15378"/>
        <dbReference type="ChEBI" id="CHEBI:29805"/>
        <dbReference type="ChEBI" id="CHEBI:34779"/>
    </reaction>
</comment>
<dbReference type="PANTHER" id="PTHR10224:SF12">
    <property type="entry name" value="GLYOXALASE ELBB"/>
    <property type="match status" value="1"/>
</dbReference>
<keyword evidence="1" id="KW-0456">Lyase</keyword>
<dbReference type="GO" id="GO:0016829">
    <property type="term" value="F:lyase activity"/>
    <property type="evidence" value="ECO:0007669"/>
    <property type="project" value="UniProtKB-UniRule"/>
</dbReference>
<dbReference type="NCBIfam" id="NF008747">
    <property type="entry name" value="PRK11780.1"/>
    <property type="match status" value="1"/>
</dbReference>